<name>A0A7J6QJX6_PEROL</name>
<keyword evidence="2" id="KW-0472">Membrane</keyword>
<sequence length="262" mass="28831">MPTDICRLCKVLREVHVTSWCQTGLRYLVLGVQPFGALLEFIVACSANIGRMMRIDKSGMVPRDCGGDRGTSVGSDSEDGRVSSGRVTESYVLFEKPLPAECPWTDVLINVTDLPTAIDVIWSAVIENDRKSRYSEEAEGEGEPGLATTLNLLKRSCQEIRIVKLELSLEVDPDSDDEKTWAARGPTAKKVLVELRRRLVVRWFMLYKLLDGTFMFGGQPQAFFCNHYGSILPGQQRESGAHNSRAGGAGELVLGEVASTSC</sequence>
<evidence type="ECO:0000313" key="4">
    <source>
        <dbReference type="Proteomes" id="UP000574390"/>
    </source>
</evidence>
<keyword evidence="2" id="KW-0812">Transmembrane</keyword>
<keyword evidence="2" id="KW-1133">Transmembrane helix</keyword>
<organism evidence="3 4">
    <name type="scientific">Perkinsus olseni</name>
    <name type="common">Perkinsus atlanticus</name>
    <dbReference type="NCBI Taxonomy" id="32597"/>
    <lineage>
        <taxon>Eukaryota</taxon>
        <taxon>Sar</taxon>
        <taxon>Alveolata</taxon>
        <taxon>Perkinsozoa</taxon>
        <taxon>Perkinsea</taxon>
        <taxon>Perkinsida</taxon>
        <taxon>Perkinsidae</taxon>
        <taxon>Perkinsus</taxon>
    </lineage>
</organism>
<protein>
    <submittedName>
        <fullName evidence="3">Uncharacterized protein</fullName>
    </submittedName>
</protein>
<evidence type="ECO:0000256" key="1">
    <source>
        <dbReference type="SAM" id="MobiDB-lite"/>
    </source>
</evidence>
<dbReference type="AlphaFoldDB" id="A0A7J6QJX6"/>
<proteinExistence type="predicted"/>
<reference evidence="3 4" key="1">
    <citation type="submission" date="2020-04" db="EMBL/GenBank/DDBJ databases">
        <title>Perkinsus olseni comparative genomics.</title>
        <authorList>
            <person name="Bogema D.R."/>
        </authorList>
    </citation>
    <scope>NUCLEOTIDE SEQUENCE [LARGE SCALE GENOMIC DNA]</scope>
    <source>
        <strain evidence="3">ATCC PRA-205</strain>
    </source>
</reference>
<accession>A0A7J6QJX6</accession>
<evidence type="ECO:0000313" key="3">
    <source>
        <dbReference type="EMBL" id="KAF4708421.1"/>
    </source>
</evidence>
<evidence type="ECO:0000256" key="2">
    <source>
        <dbReference type="SAM" id="Phobius"/>
    </source>
</evidence>
<dbReference type="Proteomes" id="UP000574390">
    <property type="component" value="Unassembled WGS sequence"/>
</dbReference>
<feature type="region of interest" description="Disordered" evidence="1">
    <location>
        <begin position="63"/>
        <end position="83"/>
    </location>
</feature>
<feature type="transmembrane region" description="Helical" evidence="2">
    <location>
        <begin position="27"/>
        <end position="50"/>
    </location>
</feature>
<comment type="caution">
    <text evidence="3">The sequence shown here is derived from an EMBL/GenBank/DDBJ whole genome shotgun (WGS) entry which is preliminary data.</text>
</comment>
<dbReference type="EMBL" id="JABANM010029191">
    <property type="protein sequence ID" value="KAF4708421.1"/>
    <property type="molecule type" value="Genomic_DNA"/>
</dbReference>
<gene>
    <name evidence="3" type="ORF">FOZ62_000653</name>
</gene>